<dbReference type="SUPFAM" id="SSF46942">
    <property type="entry name" value="Elongation factor TFIIS domain 2"/>
    <property type="match status" value="1"/>
</dbReference>
<evidence type="ECO:0000256" key="4">
    <source>
        <dbReference type="SAM" id="MobiDB-lite"/>
    </source>
</evidence>
<dbReference type="STRING" id="686832.A0A0C2YT62"/>
<dbReference type="OrthoDB" id="44867at2759"/>
<name>A0A0C2YT62_HEBCY</name>
<evidence type="ECO:0000256" key="1">
    <source>
        <dbReference type="ARBA" id="ARBA00004123"/>
    </source>
</evidence>
<sequence>MSEVQELNDAVKQLQSAETEQDFLSILTVLKQRKHVTEAILRETKVGLAVGKLRMHKAKAVANLAKEIVSQWKRAVEKAKLKGSNHKADSDSGLYSADKKASVTPDAPLGASASCRSAKADGVTLTGDKTRDRCVQLIYDGLVHDSAFLELVSEKAHEAEKIVYENMGGLANDYKAKIASCLSMSATRTILVWGPAS</sequence>
<dbReference type="Pfam" id="PF08711">
    <property type="entry name" value="Med26"/>
    <property type="match status" value="1"/>
</dbReference>
<dbReference type="Gene3D" id="1.10.472.30">
    <property type="entry name" value="Transcription elongation factor S-II, central domain"/>
    <property type="match status" value="1"/>
</dbReference>
<dbReference type="InterPro" id="IPR036575">
    <property type="entry name" value="TFIIS_cen_dom_sf"/>
</dbReference>
<protein>
    <recommendedName>
        <fullName evidence="5">TFIIS N-terminal domain-containing protein</fullName>
    </recommendedName>
</protein>
<keyword evidence="7" id="KW-1185">Reference proteome</keyword>
<dbReference type="SMART" id="SM00509">
    <property type="entry name" value="TFS2N"/>
    <property type="match status" value="1"/>
</dbReference>
<accession>A0A0C2YT62</accession>
<keyword evidence="2 3" id="KW-0539">Nucleus</keyword>
<feature type="region of interest" description="Disordered" evidence="4">
    <location>
        <begin position="80"/>
        <end position="99"/>
    </location>
</feature>
<dbReference type="Gene3D" id="1.20.930.10">
    <property type="entry name" value="Conserved domain common to transcription factors TFIIS, elongin A, CRSP70"/>
    <property type="match status" value="1"/>
</dbReference>
<dbReference type="InterPro" id="IPR017923">
    <property type="entry name" value="TFIIS_N"/>
</dbReference>
<reference evidence="6 7" key="1">
    <citation type="submission" date="2014-04" db="EMBL/GenBank/DDBJ databases">
        <authorList>
            <consortium name="DOE Joint Genome Institute"/>
            <person name="Kuo A."/>
            <person name="Gay G."/>
            <person name="Dore J."/>
            <person name="Kohler A."/>
            <person name="Nagy L.G."/>
            <person name="Floudas D."/>
            <person name="Copeland A."/>
            <person name="Barry K.W."/>
            <person name="Cichocki N."/>
            <person name="Veneault-Fourrey C."/>
            <person name="LaButti K."/>
            <person name="Lindquist E.A."/>
            <person name="Lipzen A."/>
            <person name="Lundell T."/>
            <person name="Morin E."/>
            <person name="Murat C."/>
            <person name="Sun H."/>
            <person name="Tunlid A."/>
            <person name="Henrissat B."/>
            <person name="Grigoriev I.V."/>
            <person name="Hibbett D.S."/>
            <person name="Martin F."/>
            <person name="Nordberg H.P."/>
            <person name="Cantor M.N."/>
            <person name="Hua S.X."/>
        </authorList>
    </citation>
    <scope>NUCLEOTIDE SEQUENCE [LARGE SCALE GENOMIC DNA]</scope>
    <source>
        <strain evidence="7">h7</strain>
    </source>
</reference>
<evidence type="ECO:0000256" key="3">
    <source>
        <dbReference type="PROSITE-ProRule" id="PRU00649"/>
    </source>
</evidence>
<evidence type="ECO:0000256" key="2">
    <source>
        <dbReference type="ARBA" id="ARBA00023242"/>
    </source>
</evidence>
<comment type="subcellular location">
    <subcellularLocation>
        <location evidence="1 3">Nucleus</location>
    </subcellularLocation>
</comment>
<dbReference type="PROSITE" id="PS51319">
    <property type="entry name" value="TFIIS_N"/>
    <property type="match status" value="1"/>
</dbReference>
<organism evidence="6 7">
    <name type="scientific">Hebeloma cylindrosporum</name>
    <dbReference type="NCBI Taxonomy" id="76867"/>
    <lineage>
        <taxon>Eukaryota</taxon>
        <taxon>Fungi</taxon>
        <taxon>Dikarya</taxon>
        <taxon>Basidiomycota</taxon>
        <taxon>Agaricomycotina</taxon>
        <taxon>Agaricomycetes</taxon>
        <taxon>Agaricomycetidae</taxon>
        <taxon>Agaricales</taxon>
        <taxon>Agaricineae</taxon>
        <taxon>Hymenogastraceae</taxon>
        <taxon>Hebeloma</taxon>
    </lineage>
</organism>
<dbReference type="GO" id="GO:0006351">
    <property type="term" value="P:DNA-templated transcription"/>
    <property type="evidence" value="ECO:0007669"/>
    <property type="project" value="InterPro"/>
</dbReference>
<feature type="compositionally biased region" description="Basic and acidic residues" evidence="4">
    <location>
        <begin position="80"/>
        <end position="90"/>
    </location>
</feature>
<dbReference type="EMBL" id="KN831774">
    <property type="protein sequence ID" value="KIM44172.1"/>
    <property type="molecule type" value="Genomic_DNA"/>
</dbReference>
<dbReference type="InterPro" id="IPR035441">
    <property type="entry name" value="TFIIS/LEDGF_dom_sf"/>
</dbReference>
<dbReference type="HOGENOM" id="CLU_037637_1_0_1"/>
<dbReference type="Proteomes" id="UP000053424">
    <property type="component" value="Unassembled WGS sequence"/>
</dbReference>
<dbReference type="SUPFAM" id="SSF47676">
    <property type="entry name" value="Conserved domain common to transcription factors TFIIS, elongin A, CRSP70"/>
    <property type="match status" value="1"/>
</dbReference>
<feature type="domain" description="TFIIS N-terminal" evidence="5">
    <location>
        <begin position="1"/>
        <end position="79"/>
    </location>
</feature>
<evidence type="ECO:0000313" key="6">
    <source>
        <dbReference type="EMBL" id="KIM44172.1"/>
    </source>
</evidence>
<gene>
    <name evidence="6" type="ORF">M413DRAFT_376142</name>
</gene>
<evidence type="ECO:0000313" key="7">
    <source>
        <dbReference type="Proteomes" id="UP000053424"/>
    </source>
</evidence>
<dbReference type="InterPro" id="IPR003617">
    <property type="entry name" value="TFIIS/CRSP70_N_sub"/>
</dbReference>
<dbReference type="GO" id="GO:0005634">
    <property type="term" value="C:nucleus"/>
    <property type="evidence" value="ECO:0007669"/>
    <property type="project" value="UniProtKB-SubCell"/>
</dbReference>
<evidence type="ECO:0000259" key="5">
    <source>
        <dbReference type="PROSITE" id="PS51319"/>
    </source>
</evidence>
<proteinExistence type="predicted"/>
<dbReference type="AlphaFoldDB" id="A0A0C2YT62"/>
<reference evidence="7" key="2">
    <citation type="submission" date="2015-01" db="EMBL/GenBank/DDBJ databases">
        <title>Evolutionary Origins and Diversification of the Mycorrhizal Mutualists.</title>
        <authorList>
            <consortium name="DOE Joint Genome Institute"/>
            <consortium name="Mycorrhizal Genomics Consortium"/>
            <person name="Kohler A."/>
            <person name="Kuo A."/>
            <person name="Nagy L.G."/>
            <person name="Floudas D."/>
            <person name="Copeland A."/>
            <person name="Barry K.W."/>
            <person name="Cichocki N."/>
            <person name="Veneault-Fourrey C."/>
            <person name="LaButti K."/>
            <person name="Lindquist E.A."/>
            <person name="Lipzen A."/>
            <person name="Lundell T."/>
            <person name="Morin E."/>
            <person name="Murat C."/>
            <person name="Riley R."/>
            <person name="Ohm R."/>
            <person name="Sun H."/>
            <person name="Tunlid A."/>
            <person name="Henrissat B."/>
            <person name="Grigoriev I.V."/>
            <person name="Hibbett D.S."/>
            <person name="Martin F."/>
        </authorList>
    </citation>
    <scope>NUCLEOTIDE SEQUENCE [LARGE SCALE GENOMIC DNA]</scope>
    <source>
        <strain evidence="7">h7</strain>
    </source>
</reference>